<dbReference type="AlphaFoldDB" id="A0A157ZLK4"/>
<name>A0A157ZLK4_9BURK</name>
<dbReference type="SUPFAM" id="SSF46785">
    <property type="entry name" value="Winged helix' DNA-binding domain"/>
    <property type="match status" value="1"/>
</dbReference>
<reference evidence="1" key="1">
    <citation type="submission" date="2016-01" db="EMBL/GenBank/DDBJ databases">
        <authorList>
            <person name="Peeters C."/>
        </authorList>
    </citation>
    <scope>NUCLEOTIDE SEQUENCE</scope>
    <source>
        <strain evidence="1">LMG 29321</strain>
    </source>
</reference>
<protein>
    <recommendedName>
        <fullName evidence="3">DNA-binding protein</fullName>
    </recommendedName>
</protein>
<sequence length="406" mass="43503">MDSLITAAARALAAGDPLGALNRIALRDDASALALRGIAMAQLGDFARARALLKSAARAFGAKEALARSRCIVAEAEIALASRDLTWPAKALDHARAILEAHGDRVNAAHARYLEVRRALLIGRIDDAARMLAALEPEALPAASRTAHELIAAGIAMRRLQTKAARTALDRATDAARHAGIPALAAEVDSAWRILRAPAARVIAQGEERLLLLDEVETLFASNAFVVDACRLCVRENGTSMSLSTRPVLFTLARLLAEAWPGDVPRDALILRAFRIREADETHRARLRVEMGRLRTMLRGHADIDATPRGFALKPRHARDVAVLAPPVEDAYAPLLAFLADGESWSSSALAIALGASQRTVQRSLDALAASGKVQSFGRGRARRWTTPPMPGFTTALLLPVELASD</sequence>
<proteinExistence type="predicted"/>
<comment type="caution">
    <text evidence="1">The sequence shown here is derived from an EMBL/GenBank/DDBJ whole genome shotgun (WGS) entry which is preliminary data.</text>
</comment>
<dbReference type="InterPro" id="IPR036390">
    <property type="entry name" value="WH_DNA-bd_sf"/>
</dbReference>
<gene>
    <name evidence="1" type="ORF">AWB78_00708</name>
</gene>
<keyword evidence="2" id="KW-1185">Reference proteome</keyword>
<organism evidence="1 2">
    <name type="scientific">Caballeronia calidae</name>
    <dbReference type="NCBI Taxonomy" id="1777139"/>
    <lineage>
        <taxon>Bacteria</taxon>
        <taxon>Pseudomonadati</taxon>
        <taxon>Pseudomonadota</taxon>
        <taxon>Betaproteobacteria</taxon>
        <taxon>Burkholderiales</taxon>
        <taxon>Burkholderiaceae</taxon>
        <taxon>Caballeronia</taxon>
    </lineage>
</organism>
<dbReference type="OrthoDB" id="9812210at2"/>
<accession>A0A157ZLK4</accession>
<dbReference type="RefSeq" id="WP_062602288.1">
    <property type="nucleotide sequence ID" value="NZ_FCOX02000002.1"/>
</dbReference>
<dbReference type="EMBL" id="FCOX02000002">
    <property type="protein sequence ID" value="SAK46339.1"/>
    <property type="molecule type" value="Genomic_DNA"/>
</dbReference>
<evidence type="ECO:0000313" key="1">
    <source>
        <dbReference type="EMBL" id="SAK46339.1"/>
    </source>
</evidence>
<evidence type="ECO:0008006" key="3">
    <source>
        <dbReference type="Google" id="ProtNLM"/>
    </source>
</evidence>
<dbReference type="Proteomes" id="UP000071859">
    <property type="component" value="Unassembled WGS sequence"/>
</dbReference>
<evidence type="ECO:0000313" key="2">
    <source>
        <dbReference type="Proteomes" id="UP000071859"/>
    </source>
</evidence>